<evidence type="ECO:0000259" key="6">
    <source>
        <dbReference type="Pfam" id="PF08264"/>
    </source>
</evidence>
<organism evidence="7">
    <name type="scientific">marine metagenome</name>
    <dbReference type="NCBI Taxonomy" id="408172"/>
    <lineage>
        <taxon>unclassified sequences</taxon>
        <taxon>metagenomes</taxon>
        <taxon>ecological metagenomes</taxon>
    </lineage>
</organism>
<dbReference type="GO" id="GO:0006428">
    <property type="term" value="P:isoleucyl-tRNA aminoacylation"/>
    <property type="evidence" value="ECO:0007669"/>
    <property type="project" value="TreeGrafter"/>
</dbReference>
<dbReference type="EMBL" id="UINC01097472">
    <property type="protein sequence ID" value="SVC55201.1"/>
    <property type="molecule type" value="Genomic_DNA"/>
</dbReference>
<evidence type="ECO:0000256" key="3">
    <source>
        <dbReference type="ARBA" id="ARBA00022840"/>
    </source>
</evidence>
<keyword evidence="1" id="KW-0436">Ligase</keyword>
<sequence>KGISDTQRLIITPLWNAFYFFCLYANAEGVKAKENYTSENPLDIYALLKTKELINSIENNLSNYDISGACQVVPNFIDAINNWYIRRSRPRFWKHADNKDSKNAYDTLFTVLLNITKVLSPLMPLISEEIYTKLTGGKSVHLLNWPTTNFFPKDDDFLNKMDTIREICSAGLSIRKSNNIRVRQPLEEIILVGEDLEWILGFKDYILEEINIKNIIIQKDSDSLYKEKLIIDLRKLGPKLGKNIKDCLEGANNYEWKINKDGTAKIRKYILLEDEYSIEKESMPGTQSEEINKGEIVASLKLELNQELKKEGIARDVLRTIQNKRKDLNFDISDEINVVIWGDKEVQNSIKQFKDYISTNALAKSIKIQEAKET</sequence>
<dbReference type="InterPro" id="IPR013155">
    <property type="entry name" value="M/V/L/I-tRNA-synth_anticd-bd"/>
</dbReference>
<accession>A0A382N6M5</accession>
<dbReference type="InterPro" id="IPR009080">
    <property type="entry name" value="tRNAsynth_Ia_anticodon-bd"/>
</dbReference>
<dbReference type="Gene3D" id="1.10.730.10">
    <property type="entry name" value="Isoleucyl-tRNA Synthetase, Domain 1"/>
    <property type="match status" value="1"/>
</dbReference>
<feature type="domain" description="Methionyl/Valyl/Leucyl/Isoleucyl-tRNA synthetase anticodon-binding" evidence="6">
    <location>
        <begin position="44"/>
        <end position="189"/>
    </location>
</feature>
<dbReference type="PANTHER" id="PTHR42780">
    <property type="entry name" value="SOLEUCYL-TRNA SYNTHETASE"/>
    <property type="match status" value="1"/>
</dbReference>
<dbReference type="CDD" id="cd07961">
    <property type="entry name" value="Anticodon_Ia_Ile_ABEc"/>
    <property type="match status" value="1"/>
</dbReference>
<dbReference type="InterPro" id="IPR033709">
    <property type="entry name" value="Anticodon_Ile_ABEc"/>
</dbReference>
<feature type="non-terminal residue" evidence="7">
    <location>
        <position position="1"/>
    </location>
</feature>
<dbReference type="GO" id="GO:0000049">
    <property type="term" value="F:tRNA binding"/>
    <property type="evidence" value="ECO:0007669"/>
    <property type="project" value="InterPro"/>
</dbReference>
<proteinExistence type="predicted"/>
<evidence type="ECO:0000256" key="2">
    <source>
        <dbReference type="ARBA" id="ARBA00022741"/>
    </source>
</evidence>
<dbReference type="SUPFAM" id="SSF47323">
    <property type="entry name" value="Anticodon-binding domain of a subclass of class I aminoacyl-tRNA synthetases"/>
    <property type="match status" value="2"/>
</dbReference>
<keyword evidence="4" id="KW-0648">Protein biosynthesis</keyword>
<dbReference type="PANTHER" id="PTHR42780:SF1">
    <property type="entry name" value="ISOLEUCINE--TRNA LIGASE, CYTOPLASMIC"/>
    <property type="match status" value="1"/>
</dbReference>
<reference evidence="7" key="1">
    <citation type="submission" date="2018-05" db="EMBL/GenBank/DDBJ databases">
        <authorList>
            <person name="Lanie J.A."/>
            <person name="Ng W.-L."/>
            <person name="Kazmierczak K.M."/>
            <person name="Andrzejewski T.M."/>
            <person name="Davidsen T.M."/>
            <person name="Wayne K.J."/>
            <person name="Tettelin H."/>
            <person name="Glass J.I."/>
            <person name="Rusch D."/>
            <person name="Podicherti R."/>
            <person name="Tsui H.-C.T."/>
            <person name="Winkler M.E."/>
        </authorList>
    </citation>
    <scope>NUCLEOTIDE SEQUENCE</scope>
</reference>
<evidence type="ECO:0000256" key="1">
    <source>
        <dbReference type="ARBA" id="ARBA00022598"/>
    </source>
</evidence>
<dbReference type="GO" id="GO:0005524">
    <property type="term" value="F:ATP binding"/>
    <property type="evidence" value="ECO:0007669"/>
    <property type="project" value="UniProtKB-KW"/>
</dbReference>
<evidence type="ECO:0000313" key="7">
    <source>
        <dbReference type="EMBL" id="SVC55201.1"/>
    </source>
</evidence>
<keyword evidence="5" id="KW-0030">Aminoacyl-tRNA synthetase</keyword>
<dbReference type="Pfam" id="PF19302">
    <property type="entry name" value="DUF5915"/>
    <property type="match status" value="1"/>
</dbReference>
<protein>
    <recommendedName>
        <fullName evidence="6">Methionyl/Valyl/Leucyl/Isoleucyl-tRNA synthetase anticodon-binding domain-containing protein</fullName>
    </recommendedName>
</protein>
<dbReference type="InterPro" id="IPR023586">
    <property type="entry name" value="Ile-tRNA-ligase_type2"/>
</dbReference>
<name>A0A382N6M5_9ZZZZ</name>
<keyword evidence="2" id="KW-0547">Nucleotide-binding</keyword>
<feature type="non-terminal residue" evidence="7">
    <location>
        <position position="374"/>
    </location>
</feature>
<dbReference type="AlphaFoldDB" id="A0A382N6M5"/>
<dbReference type="Pfam" id="PF08264">
    <property type="entry name" value="Anticodon_1"/>
    <property type="match status" value="1"/>
</dbReference>
<keyword evidence="3" id="KW-0067">ATP-binding</keyword>
<gene>
    <name evidence="7" type="ORF">METZ01_LOCUS308055</name>
</gene>
<evidence type="ECO:0000256" key="4">
    <source>
        <dbReference type="ARBA" id="ARBA00022917"/>
    </source>
</evidence>
<evidence type="ECO:0000256" key="5">
    <source>
        <dbReference type="ARBA" id="ARBA00023146"/>
    </source>
</evidence>
<dbReference type="GO" id="GO:0004822">
    <property type="term" value="F:isoleucine-tRNA ligase activity"/>
    <property type="evidence" value="ECO:0007669"/>
    <property type="project" value="InterPro"/>
</dbReference>